<reference evidence="2" key="1">
    <citation type="submission" date="2019-01" db="EMBL/GenBank/DDBJ databases">
        <title>Genomic analysis of Salicibibacter sp. NKC3-5.</title>
        <authorList>
            <person name="Oh Y.J."/>
        </authorList>
    </citation>
    <scope>NUCLEOTIDE SEQUENCE [LARGE SCALE GENOMIC DNA]</scope>
    <source>
        <strain evidence="2">NKC3-5</strain>
    </source>
</reference>
<organism evidence="1 2">
    <name type="scientific">Salicibibacter halophilus</name>
    <dbReference type="NCBI Taxonomy" id="2502791"/>
    <lineage>
        <taxon>Bacteria</taxon>
        <taxon>Bacillati</taxon>
        <taxon>Bacillota</taxon>
        <taxon>Bacilli</taxon>
        <taxon>Bacillales</taxon>
        <taxon>Bacillaceae</taxon>
        <taxon>Salicibibacter</taxon>
    </lineage>
</organism>
<dbReference type="GO" id="GO:0009234">
    <property type="term" value="P:menaquinone biosynthetic process"/>
    <property type="evidence" value="ECO:0007669"/>
    <property type="project" value="InterPro"/>
</dbReference>
<dbReference type="EMBL" id="CP035485">
    <property type="protein sequence ID" value="QDI89947.1"/>
    <property type="molecule type" value="Genomic_DNA"/>
</dbReference>
<keyword evidence="2" id="KW-1185">Reference proteome</keyword>
<evidence type="ECO:0000313" key="1">
    <source>
        <dbReference type="EMBL" id="QDI89947.1"/>
    </source>
</evidence>
<dbReference type="RefSeq" id="WP_142086607.1">
    <property type="nucleotide sequence ID" value="NZ_CP035485.1"/>
</dbReference>
<sequence>MECVRTEQKQLKLATETFNALCHHPFLVTYGIEPKHDVDKIILLLHAIEKHDFDENAKLERVTAAMLVEAALSAHEHIPLHNNHAIEVKKNQLTVLAGDLYSSLYYFRLAKMADIPLIRLFSESTQTMNDAKACLHSRHWRTAEELEQLVMDMESKLIANLADYYCQEMIQRISPHFLTLKRLKETLQALKGKDDQPRESSMPFSLFVPEQHSHDERYILKKDLQTVIKKQQTRLEEELANFKDTMPPSLLDRIMTVVHA</sequence>
<dbReference type="Pfam" id="PF07307">
    <property type="entry name" value="HEPPP_synt_1"/>
    <property type="match status" value="1"/>
</dbReference>
<gene>
    <name evidence="1" type="ORF">EPH95_01160</name>
</gene>
<dbReference type="OrthoDB" id="2417886at2"/>
<dbReference type="Gene3D" id="1.20.120.1450">
    <property type="match status" value="1"/>
</dbReference>
<evidence type="ECO:0000313" key="2">
    <source>
        <dbReference type="Proteomes" id="UP000319756"/>
    </source>
</evidence>
<protein>
    <recommendedName>
        <fullName evidence="3">Heptaprenyl diphosphate synthase</fullName>
    </recommendedName>
</protein>
<name>A0A514LDM2_9BACI</name>
<proteinExistence type="predicted"/>
<dbReference type="InterPro" id="IPR009920">
    <property type="entry name" value="HEPPP_synth_su1"/>
</dbReference>
<dbReference type="AlphaFoldDB" id="A0A514LDM2"/>
<dbReference type="Proteomes" id="UP000319756">
    <property type="component" value="Chromosome"/>
</dbReference>
<evidence type="ECO:0008006" key="3">
    <source>
        <dbReference type="Google" id="ProtNLM"/>
    </source>
</evidence>
<dbReference type="KEGG" id="sale:EPH95_01160"/>
<accession>A0A514LDM2</accession>